<dbReference type="PANTHER" id="PTHR24302:SF15">
    <property type="entry name" value="FATTY-ACID PEROXYGENASE"/>
    <property type="match status" value="1"/>
</dbReference>
<proteinExistence type="inferred from homology"/>
<evidence type="ECO:0000256" key="10">
    <source>
        <dbReference type="ARBA" id="ARBA00023004"/>
    </source>
</evidence>
<keyword evidence="16" id="KW-1133">Transmembrane helix</keyword>
<feature type="binding site" description="axial binding residue" evidence="14">
    <location>
        <position position="464"/>
    </location>
    <ligand>
        <name>heme</name>
        <dbReference type="ChEBI" id="CHEBI:30413"/>
    </ligand>
    <ligandPart>
        <name>Fe</name>
        <dbReference type="ChEBI" id="CHEBI:18248"/>
    </ligandPart>
</feature>
<dbReference type="OrthoDB" id="6428965at2759"/>
<organism evidence="17 18">
    <name type="scientific">Trichonephila clavata</name>
    <name type="common">Joro spider</name>
    <name type="synonym">Nephila clavata</name>
    <dbReference type="NCBI Taxonomy" id="2740835"/>
    <lineage>
        <taxon>Eukaryota</taxon>
        <taxon>Metazoa</taxon>
        <taxon>Ecdysozoa</taxon>
        <taxon>Arthropoda</taxon>
        <taxon>Chelicerata</taxon>
        <taxon>Arachnida</taxon>
        <taxon>Araneae</taxon>
        <taxon>Araneomorphae</taxon>
        <taxon>Entelegynae</taxon>
        <taxon>Araneoidea</taxon>
        <taxon>Nephilidae</taxon>
        <taxon>Trichonephila</taxon>
    </lineage>
</organism>
<evidence type="ECO:0000256" key="7">
    <source>
        <dbReference type="ARBA" id="ARBA00022824"/>
    </source>
</evidence>
<comment type="caution">
    <text evidence="17">The sequence shown here is derived from an EMBL/GenBank/DDBJ whole genome shotgun (WGS) entry which is preliminary data.</text>
</comment>
<dbReference type="InterPro" id="IPR036396">
    <property type="entry name" value="Cyt_P450_sf"/>
</dbReference>
<protein>
    <submittedName>
        <fullName evidence="17">Cytochrome P450 3A21</fullName>
    </submittedName>
</protein>
<evidence type="ECO:0000256" key="16">
    <source>
        <dbReference type="SAM" id="Phobius"/>
    </source>
</evidence>
<sequence>MYYAWILAIVIVVLFFIKWYSARNDDYWKKKGIEYMPRMNIITMFYMLSKANMGQVIRDMVKGYGRVVGSFEGSAPSVTVTDPNILRDILVKDFHIFPYRRIMKTYDPIADAMVTMVTGEDWKRVRTIITPAFTSKRMRQMASIMNDCSKTLLEVCQKHCNEGKPLDAKGAFGAFTMDVIASSAFGTKIDSHNDPENEFVKNVKRNFASFTFTRMIFALLIPGWILRWIPLDLNPMILDKSHFFRDITMNVIKRRKETGRRYNDFLQMLMDIVDETSENENREAAEDETDRFGSVTHNGMTSFASKNKKLSNTELLAQCVLFFMVGYETTNTVLTFVAYCLATNPEWQEKLIKEVDEAFEKHNEMSYDVVREMKVLDAIVSETLRMHPPIGSGERTAVEEYKLGDTGIVIEKEMRVVFLFYAMHYDPEFFPDPDTFNPERFMEGYEPKHPQYAYLPFGAGPRNCLGMRFALLEIKICLANLLRHYRLKPHTTTKVPLEYKKGAIFLTVNELPLTVEKRTDLELKS</sequence>
<dbReference type="PROSITE" id="PS00086">
    <property type="entry name" value="CYTOCHROME_P450"/>
    <property type="match status" value="1"/>
</dbReference>
<dbReference type="Proteomes" id="UP000887116">
    <property type="component" value="Unassembled WGS sequence"/>
</dbReference>
<dbReference type="PANTHER" id="PTHR24302">
    <property type="entry name" value="CYTOCHROME P450 FAMILY 3"/>
    <property type="match status" value="1"/>
</dbReference>
<dbReference type="GO" id="GO:0016705">
    <property type="term" value="F:oxidoreductase activity, acting on paired donors, with incorporation or reduction of molecular oxygen"/>
    <property type="evidence" value="ECO:0007669"/>
    <property type="project" value="InterPro"/>
</dbReference>
<keyword evidence="8" id="KW-0492">Microsome</keyword>
<comment type="similarity">
    <text evidence="4 15">Belongs to the cytochrome P450 family.</text>
</comment>
<evidence type="ECO:0000256" key="12">
    <source>
        <dbReference type="ARBA" id="ARBA00023136"/>
    </source>
</evidence>
<dbReference type="GO" id="GO:0005789">
    <property type="term" value="C:endoplasmic reticulum membrane"/>
    <property type="evidence" value="ECO:0007669"/>
    <property type="project" value="UniProtKB-SubCell"/>
</dbReference>
<keyword evidence="18" id="KW-1185">Reference proteome</keyword>
<keyword evidence="5 14" id="KW-0349">Heme</keyword>
<feature type="transmembrane region" description="Helical" evidence="16">
    <location>
        <begin position="207"/>
        <end position="229"/>
    </location>
</feature>
<accession>A0A8X6K683</accession>
<evidence type="ECO:0000313" key="18">
    <source>
        <dbReference type="Proteomes" id="UP000887116"/>
    </source>
</evidence>
<keyword evidence="7" id="KW-0256">Endoplasmic reticulum</keyword>
<dbReference type="SUPFAM" id="SSF48264">
    <property type="entry name" value="Cytochrome P450"/>
    <property type="match status" value="1"/>
</dbReference>
<name>A0A8X6K683_TRICU</name>
<keyword evidence="11 15" id="KW-0503">Monooxygenase</keyword>
<evidence type="ECO:0000256" key="2">
    <source>
        <dbReference type="ARBA" id="ARBA00004174"/>
    </source>
</evidence>
<comment type="cofactor">
    <cofactor evidence="1 14">
        <name>heme</name>
        <dbReference type="ChEBI" id="CHEBI:30413"/>
    </cofactor>
</comment>
<dbReference type="GO" id="GO:0020037">
    <property type="term" value="F:heme binding"/>
    <property type="evidence" value="ECO:0007669"/>
    <property type="project" value="InterPro"/>
</dbReference>
<dbReference type="GO" id="GO:0008395">
    <property type="term" value="F:steroid hydroxylase activity"/>
    <property type="evidence" value="ECO:0007669"/>
    <property type="project" value="TreeGrafter"/>
</dbReference>
<comment type="function">
    <text evidence="13">Cytochromes P450 are a group of heme-thiolate monooxygenases. They oxidize a variety of structurally unrelated compounds, including steroids, fatty acids, and xenobiotics.</text>
</comment>
<dbReference type="GO" id="GO:0005506">
    <property type="term" value="F:iron ion binding"/>
    <property type="evidence" value="ECO:0007669"/>
    <property type="project" value="InterPro"/>
</dbReference>
<dbReference type="InterPro" id="IPR017972">
    <property type="entry name" value="Cyt_P450_CS"/>
</dbReference>
<dbReference type="PRINTS" id="PR00385">
    <property type="entry name" value="P450"/>
</dbReference>
<keyword evidence="6 14" id="KW-0479">Metal-binding</keyword>
<keyword evidence="9 15" id="KW-0560">Oxidoreductase</keyword>
<dbReference type="AlphaFoldDB" id="A0A8X6K683"/>
<gene>
    <name evidence="17" type="primary">CYP3A21</name>
    <name evidence="17" type="ORF">TNCT_572911</name>
</gene>
<dbReference type="Pfam" id="PF00067">
    <property type="entry name" value="p450"/>
    <property type="match status" value="1"/>
</dbReference>
<comment type="subcellular location">
    <subcellularLocation>
        <location evidence="3">Endoplasmic reticulum membrane</location>
        <topology evidence="3">Peripheral membrane protein</topology>
    </subcellularLocation>
    <subcellularLocation>
        <location evidence="2">Microsome membrane</location>
        <topology evidence="2">Peripheral membrane protein</topology>
    </subcellularLocation>
</comment>
<dbReference type="EMBL" id="BMAO01009986">
    <property type="protein sequence ID" value="GFQ63906.1"/>
    <property type="molecule type" value="Genomic_DNA"/>
</dbReference>
<keyword evidence="10 14" id="KW-0408">Iron</keyword>
<dbReference type="FunFam" id="1.10.630.10:FF:000042">
    <property type="entry name" value="Cytochrome P450"/>
    <property type="match status" value="1"/>
</dbReference>
<dbReference type="InterPro" id="IPR001128">
    <property type="entry name" value="Cyt_P450"/>
</dbReference>
<evidence type="ECO:0000256" key="9">
    <source>
        <dbReference type="ARBA" id="ARBA00023002"/>
    </source>
</evidence>
<reference evidence="17" key="1">
    <citation type="submission" date="2020-07" db="EMBL/GenBank/DDBJ databases">
        <title>Multicomponent nature underlies the extraordinary mechanical properties of spider dragline silk.</title>
        <authorList>
            <person name="Kono N."/>
            <person name="Nakamura H."/>
            <person name="Mori M."/>
            <person name="Yoshida Y."/>
            <person name="Ohtoshi R."/>
            <person name="Malay A.D."/>
            <person name="Moran D.A.P."/>
            <person name="Tomita M."/>
            <person name="Numata K."/>
            <person name="Arakawa K."/>
        </authorList>
    </citation>
    <scope>NUCLEOTIDE SEQUENCE</scope>
</reference>
<evidence type="ECO:0000256" key="15">
    <source>
        <dbReference type="RuleBase" id="RU000461"/>
    </source>
</evidence>
<evidence type="ECO:0000256" key="4">
    <source>
        <dbReference type="ARBA" id="ARBA00010617"/>
    </source>
</evidence>
<keyword evidence="16" id="KW-0812">Transmembrane</keyword>
<dbReference type="InterPro" id="IPR050705">
    <property type="entry name" value="Cytochrome_P450_3A"/>
</dbReference>
<dbReference type="PRINTS" id="PR00463">
    <property type="entry name" value="EP450I"/>
</dbReference>
<evidence type="ECO:0000256" key="8">
    <source>
        <dbReference type="ARBA" id="ARBA00022848"/>
    </source>
</evidence>
<evidence type="ECO:0000313" key="17">
    <source>
        <dbReference type="EMBL" id="GFQ63906.1"/>
    </source>
</evidence>
<dbReference type="Gene3D" id="1.10.630.10">
    <property type="entry name" value="Cytochrome P450"/>
    <property type="match status" value="1"/>
</dbReference>
<keyword evidence="12 16" id="KW-0472">Membrane</keyword>
<evidence type="ECO:0000256" key="5">
    <source>
        <dbReference type="ARBA" id="ARBA00022617"/>
    </source>
</evidence>
<evidence type="ECO:0000256" key="3">
    <source>
        <dbReference type="ARBA" id="ARBA00004406"/>
    </source>
</evidence>
<dbReference type="CDD" id="cd11055">
    <property type="entry name" value="CYP3A-like"/>
    <property type="match status" value="1"/>
</dbReference>
<evidence type="ECO:0000256" key="14">
    <source>
        <dbReference type="PIRSR" id="PIRSR602401-1"/>
    </source>
</evidence>
<evidence type="ECO:0000256" key="11">
    <source>
        <dbReference type="ARBA" id="ARBA00023033"/>
    </source>
</evidence>
<dbReference type="InterPro" id="IPR002401">
    <property type="entry name" value="Cyt_P450_E_grp-I"/>
</dbReference>
<feature type="transmembrane region" description="Helical" evidence="16">
    <location>
        <begin position="6"/>
        <end position="22"/>
    </location>
</feature>
<evidence type="ECO:0000256" key="1">
    <source>
        <dbReference type="ARBA" id="ARBA00001971"/>
    </source>
</evidence>
<evidence type="ECO:0000256" key="13">
    <source>
        <dbReference type="ARBA" id="ARBA00043906"/>
    </source>
</evidence>
<evidence type="ECO:0000256" key="6">
    <source>
        <dbReference type="ARBA" id="ARBA00022723"/>
    </source>
</evidence>